<dbReference type="PANTHER" id="PTHR28633:SF1">
    <property type="entry name" value="BLOC-2 COMPLEX MEMBER HPS3"/>
    <property type="match status" value="1"/>
</dbReference>
<proteinExistence type="predicted"/>
<comment type="caution">
    <text evidence="1">The sequence shown here is derived from an EMBL/GenBank/DDBJ whole genome shotgun (WGS) entry which is preliminary data.</text>
</comment>
<dbReference type="InterPro" id="IPR017216">
    <property type="entry name" value="HPS3"/>
</dbReference>
<sequence>MSCVCPTALAERDATFAVSSEDRVRVYSSSNVYLLHEFSTLHGRVVRMFHTTFCDAIVTLEADTDDCYLCVYHDWRGKKLVRAYTLPLAIADPAGVQLSVCSFTGRVVLGTPKGVNVWHTSNGFFEHVLELQVGIEVAQIAVHGAYLAVASATEVRVLEINITTNDDTAKQEGTPTSKNLFQKKELIYNTMEKDHLPVIRIPSLSHRSPTPLPSPTPRHRVRIMAKDDAQLEAHNLAGLIHDEDVRVNVAMQYGECKVRVLLQRFVPPNHAITSLKFLPETIDNGRIAQSQSYTRLLIETSYEAFLYYILADEVDKTRNQMAKKILHRLEDPLRGTVEPISITTGDQPSFTTSSSSLQPQSESGRIVIYYRFTAPVKCVTANSSFLFAATLAGLEIWSLWSPCHHNAAKRATSSLFLPQPTQPQLLGVRPLPTTAQDIIALDAHVVVLTCVAGTQHPRVLSNASAVAKLCAPLAPFEMRDLNRTNSSVGGGQVVVYPQSPPATIFASAKKETMSEVTSDQVDLLLSLFSLYRFRADVGVDMLQSPPDSWSVKDRMAVRLDTKLYDSLAKSCAAHIAHIYTTPKHRNLTRAALLFVASNVSSRDVLLCFRSIDPEHNISRDVIDATALYLEAFLFPKKDRTMYLGLSTSPIESEVDASFTEVVLRHYGVHAPEQIARLVIDSSLVWSLFNLDFCLSVFRASPQKSILIRMAILVVLLRANMGTREELASFVETKSTLVEGTNKEEYAYSTIANQIEWLAENYPEPLVHLCVTHPEFLIQTHPTSLDDIAITPGYYRSYFADGLRERSPVKLLLAQELIFTSAIGHQNPLTTIITYCVGVMGEQGSLAVRRILGEKTPRPKGCKVDDVFVVGILHFIILYLKKNDNLFPEVQPLHKAISAEYICTLVQLNDSEMQQSLITTTLAHRSVLLPKKISSPLPPFVASFLNLTTFENPHIQQTMHQLYLLACHLVLENWVDAPTLLTALDDFDNTIAVLLKLLLFPQVQRLGDGLSLLNGLDQYRVFLLPYAVSFCKNLEEWQLLLDIILSPQAGSEMEFILAETLVHLSRSVSPDELLALVPDDVDASIVLDALEMCVRRQEPVM</sequence>
<dbReference type="Proteomes" id="UP000243217">
    <property type="component" value="Unassembled WGS sequence"/>
</dbReference>
<organism evidence="1 2">
    <name type="scientific">Thraustotheca clavata</name>
    <dbReference type="NCBI Taxonomy" id="74557"/>
    <lineage>
        <taxon>Eukaryota</taxon>
        <taxon>Sar</taxon>
        <taxon>Stramenopiles</taxon>
        <taxon>Oomycota</taxon>
        <taxon>Saprolegniomycetes</taxon>
        <taxon>Saprolegniales</taxon>
        <taxon>Achlyaceae</taxon>
        <taxon>Thraustotheca</taxon>
    </lineage>
</organism>
<protein>
    <recommendedName>
        <fullName evidence="3">BLOC-2 complex member HPS3 N-terminal domain-containing protein</fullName>
    </recommendedName>
</protein>
<dbReference type="AlphaFoldDB" id="A0A1W0A4X0"/>
<evidence type="ECO:0000313" key="2">
    <source>
        <dbReference type="Proteomes" id="UP000243217"/>
    </source>
</evidence>
<keyword evidence="2" id="KW-1185">Reference proteome</keyword>
<dbReference type="PANTHER" id="PTHR28633">
    <property type="entry name" value="HERMANSKY-PUDLAK SYNDROME 3 PROTEIN"/>
    <property type="match status" value="1"/>
</dbReference>
<name>A0A1W0A4X0_9STRA</name>
<reference evidence="1 2" key="1">
    <citation type="journal article" date="2014" name="Genome Biol. Evol.">
        <title>The secreted proteins of Achlya hypogyna and Thraustotheca clavata identify the ancestral oomycete secretome and reveal gene acquisitions by horizontal gene transfer.</title>
        <authorList>
            <person name="Misner I."/>
            <person name="Blouin N."/>
            <person name="Leonard G."/>
            <person name="Richards T.A."/>
            <person name="Lane C.E."/>
        </authorList>
    </citation>
    <scope>NUCLEOTIDE SEQUENCE [LARGE SCALE GENOMIC DNA]</scope>
    <source>
        <strain evidence="1 2">ATCC 34112</strain>
    </source>
</reference>
<dbReference type="OrthoDB" id="71731at2759"/>
<dbReference type="EMBL" id="JNBS01000469">
    <property type="protein sequence ID" value="OQS05336.1"/>
    <property type="molecule type" value="Genomic_DNA"/>
</dbReference>
<accession>A0A1W0A4X0</accession>
<evidence type="ECO:0008006" key="3">
    <source>
        <dbReference type="Google" id="ProtNLM"/>
    </source>
</evidence>
<evidence type="ECO:0000313" key="1">
    <source>
        <dbReference type="EMBL" id="OQS05336.1"/>
    </source>
</evidence>
<gene>
    <name evidence="1" type="ORF">THRCLA_02518</name>
</gene>